<evidence type="ECO:0000256" key="10">
    <source>
        <dbReference type="ARBA" id="ARBA00022741"/>
    </source>
</evidence>
<sequence>MTAKKVVLLACGSFNPPTNMHLRMFEVARDHLQKLGFEVLLGLVSPVHDGYGKKDLVSSTHRIAMLRLALQNTDWIKLSDWEVCQEGHSRTAVVLKYHQNLINSIINNKLNDNINEQDAPWFLNVLQDSCRNVQSIQVKLLCGADLLESFGTPGLWADEDIESIVGNHGLVVITRENANPQQFIYMSDVLTKYISNILIVNEWIKHDLSSTKIRRALRRQESIKYLTPDKVIDYITRHELFGWTNNKQS</sequence>
<evidence type="ECO:0000256" key="13">
    <source>
        <dbReference type="ARBA" id="ARBA00023128"/>
    </source>
</evidence>
<name>A0A0T6AXE2_9SCAR</name>
<feature type="domain" description="Cytidyltransferase-like" evidence="17">
    <location>
        <begin position="9"/>
        <end position="215"/>
    </location>
</feature>
<dbReference type="GO" id="GO:0005524">
    <property type="term" value="F:ATP binding"/>
    <property type="evidence" value="ECO:0007669"/>
    <property type="project" value="UniProtKB-KW"/>
</dbReference>
<evidence type="ECO:0000256" key="5">
    <source>
        <dbReference type="ARBA" id="ARBA00007064"/>
    </source>
</evidence>
<keyword evidence="13" id="KW-0496">Mitochondrion</keyword>
<evidence type="ECO:0000256" key="8">
    <source>
        <dbReference type="ARBA" id="ARBA00022679"/>
    </source>
</evidence>
<keyword evidence="8 16" id="KW-0808">Transferase</keyword>
<dbReference type="AlphaFoldDB" id="A0A0T6AXE2"/>
<comment type="catalytic activity">
    <reaction evidence="16">
        <text>beta-nicotinamide D-ribonucleotide + ATP + H(+) = diphosphate + NAD(+)</text>
        <dbReference type="Rhea" id="RHEA:21360"/>
        <dbReference type="ChEBI" id="CHEBI:14649"/>
        <dbReference type="ChEBI" id="CHEBI:15378"/>
        <dbReference type="ChEBI" id="CHEBI:30616"/>
        <dbReference type="ChEBI" id="CHEBI:33019"/>
        <dbReference type="ChEBI" id="CHEBI:57540"/>
        <dbReference type="EC" id="2.7.7.1"/>
    </reaction>
</comment>
<evidence type="ECO:0000256" key="15">
    <source>
        <dbReference type="ARBA" id="ARBA00093425"/>
    </source>
</evidence>
<dbReference type="FunFam" id="3.40.50.620:FF:000221">
    <property type="entry name" value="Nicotinamide/nicotinic acid mononucleotide adenylyltransferase 3"/>
    <property type="match status" value="1"/>
</dbReference>
<dbReference type="UniPathway" id="UPA00253">
    <property type="reaction ID" value="UER00332"/>
</dbReference>
<evidence type="ECO:0000256" key="14">
    <source>
        <dbReference type="ARBA" id="ARBA00048721"/>
    </source>
</evidence>
<dbReference type="PANTHER" id="PTHR12039:SF0">
    <property type="entry name" value="NICOTINAMIDE-NUCLEOTIDE ADENYLYLTRANSFERASE"/>
    <property type="match status" value="1"/>
</dbReference>
<dbReference type="OrthoDB" id="422187at2759"/>
<dbReference type="GO" id="GO:0005759">
    <property type="term" value="C:mitochondrial matrix"/>
    <property type="evidence" value="ECO:0007669"/>
    <property type="project" value="UniProtKB-ARBA"/>
</dbReference>
<dbReference type="InterPro" id="IPR014729">
    <property type="entry name" value="Rossmann-like_a/b/a_fold"/>
</dbReference>
<evidence type="ECO:0000256" key="12">
    <source>
        <dbReference type="ARBA" id="ARBA00023027"/>
    </source>
</evidence>
<dbReference type="Gene3D" id="3.40.50.620">
    <property type="entry name" value="HUPs"/>
    <property type="match status" value="1"/>
</dbReference>
<evidence type="ECO:0000256" key="4">
    <source>
        <dbReference type="ARBA" id="ARBA00005019"/>
    </source>
</evidence>
<dbReference type="EC" id="2.7.7.18" evidence="16"/>
<comment type="caution">
    <text evidence="18">The sequence shown here is derived from an EMBL/GenBank/DDBJ whole genome shotgun (WGS) entry which is preliminary data.</text>
</comment>
<evidence type="ECO:0000313" key="19">
    <source>
        <dbReference type="Proteomes" id="UP000051574"/>
    </source>
</evidence>
<dbReference type="Pfam" id="PF01467">
    <property type="entry name" value="CTP_transf_like"/>
    <property type="match status" value="1"/>
</dbReference>
<dbReference type="GO" id="GO:0000309">
    <property type="term" value="F:nicotinamide-nucleotide adenylyltransferase activity"/>
    <property type="evidence" value="ECO:0007669"/>
    <property type="project" value="UniProtKB-EC"/>
</dbReference>
<evidence type="ECO:0000256" key="6">
    <source>
        <dbReference type="ARBA" id="ARBA00011881"/>
    </source>
</evidence>
<gene>
    <name evidence="18" type="ORF">AMK59_7159</name>
</gene>
<dbReference type="SUPFAM" id="SSF52374">
    <property type="entry name" value="Nucleotidylyl transferase"/>
    <property type="match status" value="1"/>
</dbReference>
<evidence type="ECO:0000313" key="18">
    <source>
        <dbReference type="EMBL" id="KRT79255.1"/>
    </source>
</evidence>
<comment type="subcellular location">
    <subcellularLocation>
        <location evidence="2">Mitochondrion</location>
    </subcellularLocation>
</comment>
<dbReference type="CDD" id="cd09286">
    <property type="entry name" value="NMNAT_Eukarya"/>
    <property type="match status" value="1"/>
</dbReference>
<dbReference type="GO" id="GO:0004515">
    <property type="term" value="F:nicotinate-nucleotide adenylyltransferase activity"/>
    <property type="evidence" value="ECO:0007669"/>
    <property type="project" value="UniProtKB-EC"/>
</dbReference>
<keyword evidence="9 16" id="KW-0548">Nucleotidyltransferase</keyword>
<evidence type="ECO:0000256" key="1">
    <source>
        <dbReference type="ARBA" id="ARBA00001946"/>
    </source>
</evidence>
<comment type="pathway">
    <text evidence="3 16">Cofactor biosynthesis; NAD(+) biosynthesis; NAD(+) from nicotinamide D-ribonucleotide: step 1/1.</text>
</comment>
<evidence type="ECO:0000256" key="7">
    <source>
        <dbReference type="ARBA" id="ARBA00022642"/>
    </source>
</evidence>
<comment type="similarity">
    <text evidence="5 16">Belongs to the eukaryotic NMN adenylyltransferase family.</text>
</comment>
<evidence type="ECO:0000256" key="2">
    <source>
        <dbReference type="ARBA" id="ARBA00004173"/>
    </source>
</evidence>
<keyword evidence="7 16" id="KW-0662">Pyridine nucleotide biosynthesis</keyword>
<keyword evidence="12 16" id="KW-0520">NAD</keyword>
<proteinExistence type="inferred from homology"/>
<dbReference type="Proteomes" id="UP000051574">
    <property type="component" value="Unassembled WGS sequence"/>
</dbReference>
<comment type="subunit">
    <text evidence="6">Homotetramer.</text>
</comment>
<dbReference type="EC" id="2.7.7.1" evidence="16"/>
<comment type="pathway">
    <text evidence="4">Cofactor biosynthesis; NAD(+) biosynthesis; deamido-NAD(+) from nicotinate D-ribonucleotide: step 1/1.</text>
</comment>
<dbReference type="PANTHER" id="PTHR12039">
    <property type="entry name" value="NICOTINAMIDE MONONUCLEOTIDE ADENYLYLTRANSFERASE"/>
    <property type="match status" value="1"/>
</dbReference>
<dbReference type="EMBL" id="LJIG01022686">
    <property type="protein sequence ID" value="KRT79255.1"/>
    <property type="molecule type" value="Genomic_DNA"/>
</dbReference>
<dbReference type="NCBIfam" id="TIGR00482">
    <property type="entry name" value="nicotinate (nicotinamide) nucleotide adenylyltransferase"/>
    <property type="match status" value="1"/>
</dbReference>
<evidence type="ECO:0000256" key="9">
    <source>
        <dbReference type="ARBA" id="ARBA00022695"/>
    </source>
</evidence>
<keyword evidence="19" id="KW-1185">Reference proteome</keyword>
<evidence type="ECO:0000256" key="3">
    <source>
        <dbReference type="ARBA" id="ARBA00004658"/>
    </source>
</evidence>
<dbReference type="InterPro" id="IPR004821">
    <property type="entry name" value="Cyt_trans-like"/>
</dbReference>
<evidence type="ECO:0000256" key="16">
    <source>
        <dbReference type="RuleBase" id="RU362021"/>
    </source>
</evidence>
<comment type="function">
    <text evidence="15">Catalyzes the formation of NAD(+) from nicotinamide mononucleotide (NMN) and ATP. Can also use the deamidated form; nicotinic acid mononucleotide (NaMN) as substrate with the same efficiency. Can use triazofurin monophosphate (TrMP) as substrate. Can also use GTP and ITP as nucleotide donors. Also catalyzes the reverse reaction, i.e. the pyrophosphorolytic cleavage of NAD(+). For the pyrophosphorolytic activity, can use NAD(+), NADH, NaAD, nicotinic acid adenine dinucleotide phosphate (NHD), nicotinamide guanine dinucleotide (NGD) as substrates. Fails to cleave phosphorylated dinucleotides NADP(+), NADPH and NaADP(+). Protects against axonal degeneration following injury. May be involved in the maintenance of axonal integrity. Also functions as a stress-response chaperone protein that prevents toxic aggregation of proteins; this function may be independent of its NAD(+) synthesis activity.</text>
</comment>
<comment type="cofactor">
    <cofactor evidence="1">
        <name>Mg(2+)</name>
        <dbReference type="ChEBI" id="CHEBI:18420"/>
    </cofactor>
</comment>
<reference evidence="18 19" key="1">
    <citation type="submission" date="2015-09" db="EMBL/GenBank/DDBJ databases">
        <title>Draft genome of the scarab beetle Oryctes borbonicus.</title>
        <authorList>
            <person name="Meyer J.M."/>
            <person name="Markov G.V."/>
            <person name="Baskaran P."/>
            <person name="Herrmann M."/>
            <person name="Sommer R.J."/>
            <person name="Roedelsperger C."/>
        </authorList>
    </citation>
    <scope>NUCLEOTIDE SEQUENCE [LARGE SCALE GENOMIC DNA]</scope>
    <source>
        <strain evidence="18">OB123</strain>
        <tissue evidence="18">Whole animal</tissue>
    </source>
</reference>
<keyword evidence="11 16" id="KW-0067">ATP-binding</keyword>
<protein>
    <recommendedName>
        <fullName evidence="16">Nicotinamide-nucleotide adenylyltransferase</fullName>
        <ecNumber evidence="16">2.7.7.1</ecNumber>
        <ecNumber evidence="16">2.7.7.18</ecNumber>
    </recommendedName>
</protein>
<dbReference type="GO" id="GO:0009435">
    <property type="term" value="P:NAD+ biosynthetic process"/>
    <property type="evidence" value="ECO:0007669"/>
    <property type="project" value="UniProtKB-UniPathway"/>
</dbReference>
<evidence type="ECO:0000259" key="17">
    <source>
        <dbReference type="Pfam" id="PF01467"/>
    </source>
</evidence>
<dbReference type="InterPro" id="IPR045094">
    <property type="entry name" value="NMNAT_euk"/>
</dbReference>
<dbReference type="InterPro" id="IPR005248">
    <property type="entry name" value="NadD/NMNAT"/>
</dbReference>
<keyword evidence="10 16" id="KW-0547">Nucleotide-binding</keyword>
<accession>A0A0T6AXE2</accession>
<organism evidence="18 19">
    <name type="scientific">Oryctes borbonicus</name>
    <dbReference type="NCBI Taxonomy" id="1629725"/>
    <lineage>
        <taxon>Eukaryota</taxon>
        <taxon>Metazoa</taxon>
        <taxon>Ecdysozoa</taxon>
        <taxon>Arthropoda</taxon>
        <taxon>Hexapoda</taxon>
        <taxon>Insecta</taxon>
        <taxon>Pterygota</taxon>
        <taxon>Neoptera</taxon>
        <taxon>Endopterygota</taxon>
        <taxon>Coleoptera</taxon>
        <taxon>Polyphaga</taxon>
        <taxon>Scarabaeiformia</taxon>
        <taxon>Scarabaeidae</taxon>
        <taxon>Dynastinae</taxon>
        <taxon>Oryctes</taxon>
    </lineage>
</organism>
<evidence type="ECO:0000256" key="11">
    <source>
        <dbReference type="ARBA" id="ARBA00022840"/>
    </source>
</evidence>
<comment type="catalytic activity">
    <reaction evidence="14 16">
        <text>nicotinate beta-D-ribonucleotide + ATP + H(+) = deamido-NAD(+) + diphosphate</text>
        <dbReference type="Rhea" id="RHEA:22860"/>
        <dbReference type="ChEBI" id="CHEBI:15378"/>
        <dbReference type="ChEBI" id="CHEBI:30616"/>
        <dbReference type="ChEBI" id="CHEBI:33019"/>
        <dbReference type="ChEBI" id="CHEBI:57502"/>
        <dbReference type="ChEBI" id="CHEBI:58437"/>
        <dbReference type="EC" id="2.7.7.18"/>
    </reaction>
</comment>
<dbReference type="InterPro" id="IPR051182">
    <property type="entry name" value="Euk_NMN_adenylyltrnsfrase"/>
</dbReference>